<feature type="transmembrane region" description="Helical" evidence="1">
    <location>
        <begin position="35"/>
        <end position="56"/>
    </location>
</feature>
<evidence type="ECO:0000256" key="1">
    <source>
        <dbReference type="SAM" id="Phobius"/>
    </source>
</evidence>
<dbReference type="Proteomes" id="UP001059836">
    <property type="component" value="Chromosome"/>
</dbReference>
<dbReference type="RefSeq" id="WP_213244103.1">
    <property type="nucleotide sequence ID" value="NZ_CP045806.1"/>
</dbReference>
<feature type="transmembrane region" description="Helical" evidence="1">
    <location>
        <begin position="210"/>
        <end position="232"/>
    </location>
</feature>
<evidence type="ECO:0000313" key="3">
    <source>
        <dbReference type="Proteomes" id="UP001059836"/>
    </source>
</evidence>
<organism evidence="2 3">
    <name type="scientific">Gordonia pseudamarae</name>
    <dbReference type="NCBI Taxonomy" id="2831662"/>
    <lineage>
        <taxon>Bacteria</taxon>
        <taxon>Bacillati</taxon>
        <taxon>Actinomycetota</taxon>
        <taxon>Actinomycetes</taxon>
        <taxon>Mycobacteriales</taxon>
        <taxon>Gordoniaceae</taxon>
        <taxon>Gordonia</taxon>
    </lineage>
</organism>
<reference evidence="2" key="1">
    <citation type="journal article" date="2021" name="Nat. Microbiol.">
        <title>Cocultivation of an ultrasmall environmental parasitic bacterium with lytic ability against bacteria associated with wastewater foams.</title>
        <authorList>
            <person name="Batinovic S."/>
            <person name="Rose J.J.A."/>
            <person name="Ratcliffe J."/>
            <person name="Seviour R.J."/>
            <person name="Petrovski S."/>
        </authorList>
    </citation>
    <scope>NUCLEOTIDE SEQUENCE</scope>
    <source>
        <strain evidence="2">CON9</strain>
    </source>
</reference>
<evidence type="ECO:0008006" key="4">
    <source>
        <dbReference type="Google" id="ProtNLM"/>
    </source>
</evidence>
<protein>
    <recommendedName>
        <fullName evidence="4">Isoprenylcysteine carboxylmethyltransferase family protein</fullName>
    </recommendedName>
</protein>
<proteinExistence type="predicted"/>
<keyword evidence="3" id="KW-1185">Reference proteome</keyword>
<keyword evidence="1" id="KW-0812">Transmembrane</keyword>
<dbReference type="EMBL" id="CP045809">
    <property type="protein sequence ID" value="QHN35856.1"/>
    <property type="molecule type" value="Genomic_DNA"/>
</dbReference>
<feature type="transmembrane region" description="Helical" evidence="1">
    <location>
        <begin position="113"/>
        <end position="133"/>
    </location>
</feature>
<name>A0ABX6IKI8_9ACTN</name>
<sequence length="244" mass="26405">MARWIPLPYLVTGPVLLDVYGMARLDPIVPLAADWWWGELLAIAVCLLPGVLLAELTVRRRALRVRVALQVMLFTSVLFVAVPVLTMTATRHAPAFRVAGDRRVHVGGPVDMILIQIGAVITLIALAAVIEFYCAGGTPWPWDPPEQLVTSGPYAYLANPMQVCGVLLIALTAAEDHPGALRRIRYEHDSPSYALDGIRAVGAVMTHLNLAWAIVGWLISAPVIAQFLQLLIDASGGAPRDLPT</sequence>
<accession>A0ABX6IKI8</accession>
<evidence type="ECO:0000313" key="2">
    <source>
        <dbReference type="EMBL" id="QHN35856.1"/>
    </source>
</evidence>
<keyword evidence="1" id="KW-0472">Membrane</keyword>
<keyword evidence="1" id="KW-1133">Transmembrane helix</keyword>
<dbReference type="Gene3D" id="1.20.120.1630">
    <property type="match status" value="1"/>
</dbReference>
<feature type="transmembrane region" description="Helical" evidence="1">
    <location>
        <begin position="68"/>
        <end position="93"/>
    </location>
</feature>
<gene>
    <name evidence="2" type="ORF">GII31_14240</name>
</gene>